<dbReference type="Gene3D" id="3.40.190.10">
    <property type="entry name" value="Periplasmic binding protein-like II"/>
    <property type="match status" value="2"/>
</dbReference>
<evidence type="ECO:0000313" key="3">
    <source>
        <dbReference type="EMBL" id="GAA3880283.1"/>
    </source>
</evidence>
<organism evidence="3 4">
    <name type="scientific">Gibbsiella dentisursi</name>
    <dbReference type="NCBI Taxonomy" id="796890"/>
    <lineage>
        <taxon>Bacteria</taxon>
        <taxon>Pseudomonadati</taxon>
        <taxon>Pseudomonadota</taxon>
        <taxon>Gammaproteobacteria</taxon>
        <taxon>Enterobacterales</taxon>
        <taxon>Yersiniaceae</taxon>
        <taxon>Gibbsiella</taxon>
    </lineage>
</organism>
<reference evidence="4" key="1">
    <citation type="journal article" date="2019" name="Int. J. Syst. Evol. Microbiol.">
        <title>The Global Catalogue of Microorganisms (GCM) 10K type strain sequencing project: providing services to taxonomists for standard genome sequencing and annotation.</title>
        <authorList>
            <consortium name="The Broad Institute Genomics Platform"/>
            <consortium name="The Broad Institute Genome Sequencing Center for Infectious Disease"/>
            <person name="Wu L."/>
            <person name="Ma J."/>
        </authorList>
    </citation>
    <scope>NUCLEOTIDE SEQUENCE [LARGE SCALE GENOMIC DNA]</scope>
    <source>
        <strain evidence="4">JCM 17201</strain>
    </source>
</reference>
<evidence type="ECO:0000256" key="1">
    <source>
        <dbReference type="ARBA" id="ARBA00022729"/>
    </source>
</evidence>
<keyword evidence="1 2" id="KW-0732">Signal</keyword>
<dbReference type="Pfam" id="PF13416">
    <property type="entry name" value="SBP_bac_8"/>
    <property type="match status" value="1"/>
</dbReference>
<comment type="caution">
    <text evidence="3">The sequence shown here is derived from an EMBL/GenBank/DDBJ whole genome shotgun (WGS) entry which is preliminary data.</text>
</comment>
<evidence type="ECO:0000256" key="2">
    <source>
        <dbReference type="SAM" id="SignalP"/>
    </source>
</evidence>
<dbReference type="CDD" id="cd13589">
    <property type="entry name" value="PBP2_polyamine_RpCGA009"/>
    <property type="match status" value="1"/>
</dbReference>
<accession>A0ABP7KJV5</accession>
<feature type="signal peptide" evidence="2">
    <location>
        <begin position="1"/>
        <end position="25"/>
    </location>
</feature>
<name>A0ABP7KJV5_9GAMM</name>
<dbReference type="RefSeq" id="WP_346078693.1">
    <property type="nucleotide sequence ID" value="NZ_BAABDG010000002.1"/>
</dbReference>
<sequence length="350" mass="38617">MKSLIKASSLALGLFTVCHSFSAAAAEELNFASWGGAYQKAISQAWLAPFSQETGISVVEDTDPQVSKLKAMQDTHTVQWDVVTENGSRLVRGIKLGVFEKITPQMVNQDHVIPGARNDYGVPSEIFSTLIGFSTAAFPDGKPQPKTFADFWNVEKFPGKRTLQDEPATVIEAALIADGVKPEEVYNVLNTPQGVDRAMAQIEKIKPYVAMWWKNGAQPVQALASGEVQMALGWNGRFQAGIDSGLPIKMSWDNAVAQVGYFALVKGAPHRDAAIKLMNYMITPQQQAEFSKYIAYGPTTTEAMQYIDDARKARLPSTPERLANTLFMDADWWDKHGPAIVERYNQIRAQ</sequence>
<gene>
    <name evidence="3" type="ORF">GCM10022405_02210</name>
</gene>
<dbReference type="PANTHER" id="PTHR30222">
    <property type="entry name" value="SPERMIDINE/PUTRESCINE-BINDING PERIPLASMIC PROTEIN"/>
    <property type="match status" value="1"/>
</dbReference>
<feature type="chain" id="PRO_5045398853" evidence="2">
    <location>
        <begin position="26"/>
        <end position="350"/>
    </location>
</feature>
<protein>
    <submittedName>
        <fullName evidence="3">ABC transporter substrate-binding protein</fullName>
    </submittedName>
</protein>
<dbReference type="InterPro" id="IPR006059">
    <property type="entry name" value="SBP"/>
</dbReference>
<evidence type="ECO:0000313" key="4">
    <source>
        <dbReference type="Proteomes" id="UP001499994"/>
    </source>
</evidence>
<keyword evidence="4" id="KW-1185">Reference proteome</keyword>
<dbReference type="PANTHER" id="PTHR30222:SF2">
    <property type="entry name" value="ABC TRANSPORTER SUBSTRATE-BINDING PROTEIN"/>
    <property type="match status" value="1"/>
</dbReference>
<dbReference type="SUPFAM" id="SSF53850">
    <property type="entry name" value="Periplasmic binding protein-like II"/>
    <property type="match status" value="1"/>
</dbReference>
<dbReference type="Proteomes" id="UP001499994">
    <property type="component" value="Unassembled WGS sequence"/>
</dbReference>
<dbReference type="EMBL" id="BAABDG010000002">
    <property type="protein sequence ID" value="GAA3880283.1"/>
    <property type="molecule type" value="Genomic_DNA"/>
</dbReference>
<proteinExistence type="predicted"/>